<proteinExistence type="predicted"/>
<dbReference type="InterPro" id="IPR050250">
    <property type="entry name" value="Macrolide_Exporter_MacB"/>
</dbReference>
<dbReference type="AlphaFoldDB" id="A0A829Y722"/>
<dbReference type="GO" id="GO:0005886">
    <property type="term" value="C:plasma membrane"/>
    <property type="evidence" value="ECO:0007669"/>
    <property type="project" value="UniProtKB-SubCell"/>
</dbReference>
<dbReference type="PANTHER" id="PTHR30572:SF15">
    <property type="entry name" value="ABC TRANSPORTER PERMEASE"/>
    <property type="match status" value="1"/>
</dbReference>
<feature type="transmembrane region" description="Helical" evidence="6">
    <location>
        <begin position="361"/>
        <end position="382"/>
    </location>
</feature>
<evidence type="ECO:0000256" key="1">
    <source>
        <dbReference type="ARBA" id="ARBA00004651"/>
    </source>
</evidence>
<dbReference type="Pfam" id="PF12704">
    <property type="entry name" value="MacB_PCD"/>
    <property type="match status" value="1"/>
</dbReference>
<dbReference type="Pfam" id="PF02687">
    <property type="entry name" value="FtsX"/>
    <property type="match status" value="1"/>
</dbReference>
<organism evidence="9 10">
    <name type="scientific">Steroidobacter agaridevorans</name>
    <dbReference type="NCBI Taxonomy" id="2695856"/>
    <lineage>
        <taxon>Bacteria</taxon>
        <taxon>Pseudomonadati</taxon>
        <taxon>Pseudomonadota</taxon>
        <taxon>Gammaproteobacteria</taxon>
        <taxon>Steroidobacterales</taxon>
        <taxon>Steroidobacteraceae</taxon>
        <taxon>Steroidobacter</taxon>
    </lineage>
</organism>
<evidence type="ECO:0000256" key="6">
    <source>
        <dbReference type="SAM" id="Phobius"/>
    </source>
</evidence>
<keyword evidence="10" id="KW-1185">Reference proteome</keyword>
<dbReference type="Proteomes" id="UP000445000">
    <property type="component" value="Unassembled WGS sequence"/>
</dbReference>
<feature type="transmembrane region" description="Helical" evidence="6">
    <location>
        <begin position="262"/>
        <end position="287"/>
    </location>
</feature>
<dbReference type="EMBL" id="BLJN01000001">
    <property type="protein sequence ID" value="GFE78843.1"/>
    <property type="molecule type" value="Genomic_DNA"/>
</dbReference>
<reference evidence="10" key="1">
    <citation type="submission" date="2020-01" db="EMBL/GenBank/DDBJ databases">
        <title>'Steroidobacter agaridevorans' sp. nov., agar-degrading bacteria isolated from rhizosphere soils.</title>
        <authorList>
            <person name="Ikenaga M."/>
            <person name="Kataoka M."/>
            <person name="Murouchi A."/>
            <person name="Katsuragi S."/>
            <person name="Sakai M."/>
        </authorList>
    </citation>
    <scope>NUCLEOTIDE SEQUENCE [LARGE SCALE GENOMIC DNA]</scope>
    <source>
        <strain evidence="10">YU21-B</strain>
    </source>
</reference>
<keyword evidence="2" id="KW-1003">Cell membrane</keyword>
<evidence type="ECO:0000256" key="3">
    <source>
        <dbReference type="ARBA" id="ARBA00022692"/>
    </source>
</evidence>
<dbReference type="RefSeq" id="WP_244318861.1">
    <property type="nucleotide sequence ID" value="NZ_BLJN01000001.1"/>
</dbReference>
<dbReference type="GO" id="GO:0022857">
    <property type="term" value="F:transmembrane transporter activity"/>
    <property type="evidence" value="ECO:0007669"/>
    <property type="project" value="TreeGrafter"/>
</dbReference>
<protein>
    <submittedName>
        <fullName evidence="9">Membrane protein</fullName>
    </submittedName>
</protein>
<keyword evidence="5 6" id="KW-0472">Membrane</keyword>
<evidence type="ECO:0000256" key="4">
    <source>
        <dbReference type="ARBA" id="ARBA00022989"/>
    </source>
</evidence>
<evidence type="ECO:0000256" key="5">
    <source>
        <dbReference type="ARBA" id="ARBA00023136"/>
    </source>
</evidence>
<sequence length="396" mass="41492">MKMFRQIGAVTAMNFRSLPQRVSTSLVVVIGIAGVVAVLVSVLAMSTGLIRTMESTGRDDRAIVMRNGSIAETSSALDRNSAKLIVDGAGIKRDENGEPILSAETFRILSLRKQADDAEVSAILRGVGPKILAVRPELKIIEGRMFQPAVAEVIVGKSAHAQFKGLNVGDVVRSRGANWTVVGVFDTGGDAHESSLMTDAETLISIDQRGSFQSVTALLESPAAFQAFKDSLSANPALAIDVVRERDYYQQQSKTMANIISIIAYVVGGIMAVGAVFAALNTMYSAVSARLQEIATLRALGFGSTAMVMSVLAEALILALIGGVIGALLAWGFFNGNTVSTLGGAGGLGQVVFELSVSPQLMILGVVWACVIGVLGGLFPALRAARLPVAMALRAV</sequence>
<evidence type="ECO:0000313" key="10">
    <source>
        <dbReference type="Proteomes" id="UP000445000"/>
    </source>
</evidence>
<comment type="subcellular location">
    <subcellularLocation>
        <location evidence="1">Cell membrane</location>
        <topology evidence="1">Multi-pass membrane protein</topology>
    </subcellularLocation>
</comment>
<evidence type="ECO:0000259" key="8">
    <source>
        <dbReference type="Pfam" id="PF12704"/>
    </source>
</evidence>
<feature type="domain" description="ABC3 transporter permease C-terminal" evidence="7">
    <location>
        <begin position="266"/>
        <end position="388"/>
    </location>
</feature>
<dbReference type="InterPro" id="IPR003838">
    <property type="entry name" value="ABC3_permease_C"/>
</dbReference>
<accession>A0A829Y722</accession>
<dbReference type="PANTHER" id="PTHR30572">
    <property type="entry name" value="MEMBRANE COMPONENT OF TRANSPORTER-RELATED"/>
    <property type="match status" value="1"/>
</dbReference>
<keyword evidence="3 6" id="KW-0812">Transmembrane</keyword>
<feature type="domain" description="MacB-like periplasmic core" evidence="8">
    <location>
        <begin position="26"/>
        <end position="233"/>
    </location>
</feature>
<keyword evidence="4 6" id="KW-1133">Transmembrane helix</keyword>
<comment type="caution">
    <text evidence="9">The sequence shown here is derived from an EMBL/GenBank/DDBJ whole genome shotgun (WGS) entry which is preliminary data.</text>
</comment>
<name>A0A829Y722_9GAMM</name>
<evidence type="ECO:0000313" key="9">
    <source>
        <dbReference type="EMBL" id="GFE78843.1"/>
    </source>
</evidence>
<feature type="transmembrane region" description="Helical" evidence="6">
    <location>
        <begin position="21"/>
        <end position="45"/>
    </location>
</feature>
<gene>
    <name evidence="9" type="ORF">GCM10011487_08430</name>
</gene>
<feature type="transmembrane region" description="Helical" evidence="6">
    <location>
        <begin position="308"/>
        <end position="334"/>
    </location>
</feature>
<evidence type="ECO:0000259" key="7">
    <source>
        <dbReference type="Pfam" id="PF02687"/>
    </source>
</evidence>
<evidence type="ECO:0000256" key="2">
    <source>
        <dbReference type="ARBA" id="ARBA00022475"/>
    </source>
</evidence>
<dbReference type="InterPro" id="IPR025857">
    <property type="entry name" value="MacB_PCD"/>
</dbReference>